<protein>
    <recommendedName>
        <fullName evidence="2">DUF6589 domain-containing protein</fullName>
    </recommendedName>
</protein>
<dbReference type="Pfam" id="PF20231">
    <property type="entry name" value="DUF6589"/>
    <property type="match status" value="1"/>
</dbReference>
<feature type="domain" description="DUF6589" evidence="2">
    <location>
        <begin position="180"/>
        <end position="330"/>
    </location>
</feature>
<feature type="compositionally biased region" description="Acidic residues" evidence="1">
    <location>
        <begin position="86"/>
        <end position="98"/>
    </location>
</feature>
<dbReference type="InterPro" id="IPR046496">
    <property type="entry name" value="DUF6589"/>
</dbReference>
<evidence type="ECO:0000313" key="3">
    <source>
        <dbReference type="EnsemblMetazoa" id="Aqu2.1.25293_001"/>
    </source>
</evidence>
<feature type="region of interest" description="Disordered" evidence="1">
    <location>
        <begin position="86"/>
        <end position="109"/>
    </location>
</feature>
<dbReference type="EnsemblMetazoa" id="Aqu2.1.25293_001">
    <property type="protein sequence ID" value="Aqu2.1.25293_001"/>
    <property type="gene ID" value="Aqu2.1.25293"/>
</dbReference>
<evidence type="ECO:0000259" key="2">
    <source>
        <dbReference type="Pfam" id="PF20231"/>
    </source>
</evidence>
<organism evidence="3">
    <name type="scientific">Amphimedon queenslandica</name>
    <name type="common">Sponge</name>
    <dbReference type="NCBI Taxonomy" id="400682"/>
    <lineage>
        <taxon>Eukaryota</taxon>
        <taxon>Metazoa</taxon>
        <taxon>Porifera</taxon>
        <taxon>Demospongiae</taxon>
        <taxon>Heteroscleromorpha</taxon>
        <taxon>Haplosclerida</taxon>
        <taxon>Niphatidae</taxon>
        <taxon>Amphimedon</taxon>
    </lineage>
</organism>
<name>A0A1X7UBH7_AMPQE</name>
<sequence length="335" mass="38154">MSLFQKLISMILYTGHTGTKVYDQLSKLMFCLGKTASYNWVTLLGSNYDATVRSWMMDLVAPDTEVSTVNNATASNLDEHDYAIESESDDDLESESDNESMKSSTDNNINTDTNKWNGFKLVGDNLDKNIKRRHTRIDQQTISFHGFHYYAVRDRVNLSTLSDIPKPSFFLPVSQLPINSLFPSRADDQTLEYNFAVHISRVLVEELAYFSNTFDQVVTRHIGHPYSKEMAQKSDIVPLGIMNKNENMTEEMIEILEEVHKYVPTRQKTVADDKSGRIVSGDLCHTLLIGGDQLTRKRIKSARDMRRNGKTPHSQLTGLMPVCEDWHTKGIFLEV</sequence>
<evidence type="ECO:0000256" key="1">
    <source>
        <dbReference type="SAM" id="MobiDB-lite"/>
    </source>
</evidence>
<dbReference type="OrthoDB" id="5966447at2759"/>
<dbReference type="InParanoid" id="A0A1X7UBH7"/>
<dbReference type="AlphaFoldDB" id="A0A1X7UBH7"/>
<reference evidence="3" key="1">
    <citation type="submission" date="2017-05" db="UniProtKB">
        <authorList>
            <consortium name="EnsemblMetazoa"/>
        </authorList>
    </citation>
    <scope>IDENTIFICATION</scope>
</reference>
<accession>A0A1X7UBH7</accession>
<proteinExistence type="predicted"/>